<dbReference type="AlphaFoldDB" id="A0A6C0ART3"/>
<evidence type="ECO:0000313" key="1">
    <source>
        <dbReference type="EMBL" id="QHS81975.1"/>
    </source>
</evidence>
<proteinExistence type="predicted"/>
<accession>A0A6C0ART3</accession>
<protein>
    <submittedName>
        <fullName evidence="1">Uncharacterized protein</fullName>
    </submittedName>
</protein>
<sequence>MATKRFIKNCRRNSKTRKVGGKHSKSGKKWITAIEAAQKTLKKTNSLQAAKSSLRKQALYNARKLFGSI</sequence>
<dbReference type="EMBL" id="MN740762">
    <property type="protein sequence ID" value="QHS81975.1"/>
    <property type="molecule type" value="Genomic_DNA"/>
</dbReference>
<name>A0A6C0ART3_9ZZZZ</name>
<organism evidence="1">
    <name type="scientific">viral metagenome</name>
    <dbReference type="NCBI Taxonomy" id="1070528"/>
    <lineage>
        <taxon>unclassified sequences</taxon>
        <taxon>metagenomes</taxon>
        <taxon>organismal metagenomes</taxon>
    </lineage>
</organism>
<reference evidence="1" key="1">
    <citation type="journal article" date="2020" name="Nature">
        <title>Giant virus diversity and host interactions through global metagenomics.</title>
        <authorList>
            <person name="Schulz F."/>
            <person name="Roux S."/>
            <person name="Paez-Espino D."/>
            <person name="Jungbluth S."/>
            <person name="Walsh D.A."/>
            <person name="Denef V.J."/>
            <person name="McMahon K.D."/>
            <person name="Konstantinidis K.T."/>
            <person name="Eloe-Fadrosh E.A."/>
            <person name="Kyrpides N.C."/>
            <person name="Woyke T."/>
        </authorList>
    </citation>
    <scope>NUCLEOTIDE SEQUENCE</scope>
    <source>
        <strain evidence="1">GVMAG-S-1101165-79</strain>
    </source>
</reference>